<protein>
    <submittedName>
        <fullName evidence="2">DUF1801 domain-containing protein</fullName>
    </submittedName>
</protein>
<dbReference type="InterPro" id="IPR014922">
    <property type="entry name" value="YdhG-like"/>
</dbReference>
<gene>
    <name evidence="2" type="ORF">EPI11_13475</name>
</gene>
<reference evidence="2 3" key="1">
    <citation type="submission" date="2019-01" db="EMBL/GenBank/DDBJ databases">
        <title>Flavobacterium sp. nov.,isolated from freshwater.</title>
        <authorList>
            <person name="Zhang R."/>
            <person name="Du Z.-J."/>
        </authorList>
    </citation>
    <scope>NUCLEOTIDE SEQUENCE [LARGE SCALE GENOMIC DNA]</scope>
    <source>
        <strain evidence="2 3">1E403</strain>
    </source>
</reference>
<accession>A0A3S3Q877</accession>
<keyword evidence="3" id="KW-1185">Reference proteome</keyword>
<feature type="domain" description="YdhG-like" evidence="1">
    <location>
        <begin position="17"/>
        <end position="110"/>
    </location>
</feature>
<sequence>MIRPIDRYFLEKEPLVRDCMLFLRNHILNFDSGITEALKYGMPFYCYKDKMLCYLWTNKKTGEPYIGIVDGNKMDRPDLIAEKRSRMKIFQIDSAKDIPIQVIDAILTEMLQLR</sequence>
<dbReference type="Gene3D" id="3.90.1150.200">
    <property type="match status" value="1"/>
</dbReference>
<organism evidence="2 3">
    <name type="scientific">Flavobacterium cerinum</name>
    <dbReference type="NCBI Taxonomy" id="2502784"/>
    <lineage>
        <taxon>Bacteria</taxon>
        <taxon>Pseudomonadati</taxon>
        <taxon>Bacteroidota</taxon>
        <taxon>Flavobacteriia</taxon>
        <taxon>Flavobacteriales</taxon>
        <taxon>Flavobacteriaceae</taxon>
        <taxon>Flavobacterium</taxon>
    </lineage>
</organism>
<evidence type="ECO:0000259" key="1">
    <source>
        <dbReference type="Pfam" id="PF08818"/>
    </source>
</evidence>
<dbReference type="EMBL" id="SBII01000009">
    <property type="protein sequence ID" value="RWW98930.1"/>
    <property type="molecule type" value="Genomic_DNA"/>
</dbReference>
<dbReference type="OrthoDB" id="670608at2"/>
<dbReference type="Pfam" id="PF08818">
    <property type="entry name" value="DUF1801"/>
    <property type="match status" value="1"/>
</dbReference>
<evidence type="ECO:0000313" key="3">
    <source>
        <dbReference type="Proteomes" id="UP000287527"/>
    </source>
</evidence>
<proteinExistence type="predicted"/>
<dbReference type="Proteomes" id="UP000287527">
    <property type="component" value="Unassembled WGS sequence"/>
</dbReference>
<dbReference type="SUPFAM" id="SSF159888">
    <property type="entry name" value="YdhG-like"/>
    <property type="match status" value="1"/>
</dbReference>
<dbReference type="RefSeq" id="WP_128390506.1">
    <property type="nucleotide sequence ID" value="NZ_SBII01000009.1"/>
</dbReference>
<evidence type="ECO:0000313" key="2">
    <source>
        <dbReference type="EMBL" id="RWW98930.1"/>
    </source>
</evidence>
<name>A0A3S3Q877_9FLAO</name>
<dbReference type="AlphaFoldDB" id="A0A3S3Q877"/>
<comment type="caution">
    <text evidence="2">The sequence shown here is derived from an EMBL/GenBank/DDBJ whole genome shotgun (WGS) entry which is preliminary data.</text>
</comment>